<keyword evidence="1" id="KW-0328">Glycosyltransferase</keyword>
<comment type="caution">
    <text evidence="4">The sequence shown here is derived from an EMBL/GenBank/DDBJ whole genome shotgun (WGS) entry which is preliminary data.</text>
</comment>
<dbReference type="PANTHER" id="PTHR22916:SF51">
    <property type="entry name" value="GLYCOSYLTRANSFERASE EPSH-RELATED"/>
    <property type="match status" value="1"/>
</dbReference>
<dbReference type="RefSeq" id="WP_228353148.1">
    <property type="nucleotide sequence ID" value="NZ_JACEGA010000001.1"/>
</dbReference>
<name>A0A839K0P5_9FIRM</name>
<evidence type="ECO:0000313" key="4">
    <source>
        <dbReference type="EMBL" id="MBB2183493.1"/>
    </source>
</evidence>
<sequence length="344" mass="40338">MKKISVIIPCYNAVNYLDSSVSCLVNQSIGIENLELIFVNDASTDKTYENLCLWEKKYPQSIMVINCTENKKQGAARNIGLSYSTGEYIGFMDDDDIIELDMFAKLYDKAINYGCDMVVCGSKRYEKRVKKNISMGRFENEDTLFDLSNPDCKKKFLDYDINRAIWNKIYSRKLIQENNIFFPEGYIYDDIFFSELVKHYVSKVYYLKEYLYHHLVHPNAASLSTKNWIDRLGYFDVNVILMEELKNRGIFHDYKERYENNFILEYITTIKGFIKTYSIIPTDILNEMNRILKLILPEYQSNTLFKNMLSGRAGEFYKMVCAGINCEIDEKYVIKLVQAINNND</sequence>
<protein>
    <submittedName>
        <fullName evidence="4">Glycosyltransferase</fullName>
    </submittedName>
</protein>
<feature type="domain" description="Glycosyltransferase 2-like" evidence="3">
    <location>
        <begin position="5"/>
        <end position="150"/>
    </location>
</feature>
<dbReference type="Pfam" id="PF00535">
    <property type="entry name" value="Glycos_transf_2"/>
    <property type="match status" value="1"/>
</dbReference>
<dbReference type="PANTHER" id="PTHR22916">
    <property type="entry name" value="GLYCOSYLTRANSFERASE"/>
    <property type="match status" value="1"/>
</dbReference>
<evidence type="ECO:0000256" key="1">
    <source>
        <dbReference type="ARBA" id="ARBA00022676"/>
    </source>
</evidence>
<keyword evidence="2 4" id="KW-0808">Transferase</keyword>
<gene>
    <name evidence="4" type="ORF">H0486_11450</name>
</gene>
<evidence type="ECO:0000259" key="3">
    <source>
        <dbReference type="Pfam" id="PF00535"/>
    </source>
</evidence>
<dbReference type="InterPro" id="IPR001173">
    <property type="entry name" value="Glyco_trans_2-like"/>
</dbReference>
<dbReference type="CDD" id="cd00761">
    <property type="entry name" value="Glyco_tranf_GTA_type"/>
    <property type="match status" value="1"/>
</dbReference>
<dbReference type="Proteomes" id="UP000574276">
    <property type="component" value="Unassembled WGS sequence"/>
</dbReference>
<dbReference type="EMBL" id="JACEGA010000001">
    <property type="protein sequence ID" value="MBB2183493.1"/>
    <property type="molecule type" value="Genomic_DNA"/>
</dbReference>
<dbReference type="AlphaFoldDB" id="A0A839K0P5"/>
<dbReference type="SUPFAM" id="SSF53448">
    <property type="entry name" value="Nucleotide-diphospho-sugar transferases"/>
    <property type="match status" value="1"/>
</dbReference>
<dbReference type="InterPro" id="IPR029044">
    <property type="entry name" value="Nucleotide-diphossugar_trans"/>
</dbReference>
<reference evidence="4 5" key="1">
    <citation type="submission" date="2020-07" db="EMBL/GenBank/DDBJ databases">
        <title>Characterization and genome sequencing of isolate MD1, a novel member within the family Lachnospiraceae.</title>
        <authorList>
            <person name="Rettenmaier R."/>
            <person name="Di Bello L."/>
            <person name="Zinser C."/>
            <person name="Scheitz K."/>
            <person name="Liebl W."/>
            <person name="Zverlov V."/>
        </authorList>
    </citation>
    <scope>NUCLEOTIDE SEQUENCE [LARGE SCALE GENOMIC DNA]</scope>
    <source>
        <strain evidence="4 5">MD1</strain>
    </source>
</reference>
<evidence type="ECO:0000256" key="2">
    <source>
        <dbReference type="ARBA" id="ARBA00022679"/>
    </source>
</evidence>
<dbReference type="GO" id="GO:0016757">
    <property type="term" value="F:glycosyltransferase activity"/>
    <property type="evidence" value="ECO:0007669"/>
    <property type="project" value="UniProtKB-KW"/>
</dbReference>
<dbReference type="Gene3D" id="3.90.550.10">
    <property type="entry name" value="Spore Coat Polysaccharide Biosynthesis Protein SpsA, Chain A"/>
    <property type="match status" value="1"/>
</dbReference>
<organism evidence="4 5">
    <name type="scientific">Variimorphobacter saccharofermentans</name>
    <dbReference type="NCBI Taxonomy" id="2755051"/>
    <lineage>
        <taxon>Bacteria</taxon>
        <taxon>Bacillati</taxon>
        <taxon>Bacillota</taxon>
        <taxon>Clostridia</taxon>
        <taxon>Lachnospirales</taxon>
        <taxon>Lachnospiraceae</taxon>
        <taxon>Variimorphobacter</taxon>
    </lineage>
</organism>
<accession>A0A839K0P5</accession>
<proteinExistence type="predicted"/>
<keyword evidence="5" id="KW-1185">Reference proteome</keyword>
<evidence type="ECO:0000313" key="5">
    <source>
        <dbReference type="Proteomes" id="UP000574276"/>
    </source>
</evidence>